<accession>A0A7S4G5N4</accession>
<gene>
    <name evidence="2" type="ORF">EGYM00163_LOCUS37382</name>
</gene>
<reference evidence="2" key="1">
    <citation type="submission" date="2021-01" db="EMBL/GenBank/DDBJ databases">
        <authorList>
            <person name="Corre E."/>
            <person name="Pelletier E."/>
            <person name="Niang G."/>
            <person name="Scheremetjew M."/>
            <person name="Finn R."/>
            <person name="Kale V."/>
            <person name="Holt S."/>
            <person name="Cochrane G."/>
            <person name="Meng A."/>
            <person name="Brown T."/>
            <person name="Cohen L."/>
        </authorList>
    </citation>
    <scope>NUCLEOTIDE SEQUENCE</scope>
    <source>
        <strain evidence="2">CCMP1594</strain>
    </source>
</reference>
<evidence type="ECO:0000313" key="2">
    <source>
        <dbReference type="EMBL" id="CAE0826130.1"/>
    </source>
</evidence>
<dbReference type="AlphaFoldDB" id="A0A7S4G5N4"/>
<sequence>MPQGAPPAVWMAECPTALGPRAHAKQCACTNWTEGDENEIPGPQNASCAIKECTSVRRHAFAGLILHPKAHPVAWLWAALHRIQSCFGFFIDESPEEGLAAKNCPAQVLPKAGVERGPGPRELQRGTGPLSHGRYTAATAKEEPYGQHKEAD</sequence>
<feature type="region of interest" description="Disordered" evidence="1">
    <location>
        <begin position="111"/>
        <end position="152"/>
    </location>
</feature>
<organism evidence="2">
    <name type="scientific">Eutreptiella gymnastica</name>
    <dbReference type="NCBI Taxonomy" id="73025"/>
    <lineage>
        <taxon>Eukaryota</taxon>
        <taxon>Discoba</taxon>
        <taxon>Euglenozoa</taxon>
        <taxon>Euglenida</taxon>
        <taxon>Spirocuta</taxon>
        <taxon>Euglenophyceae</taxon>
        <taxon>Eutreptiales</taxon>
        <taxon>Eutreptiaceae</taxon>
        <taxon>Eutreptiella</taxon>
    </lineage>
</organism>
<protein>
    <submittedName>
        <fullName evidence="2">Uncharacterized protein</fullName>
    </submittedName>
</protein>
<name>A0A7S4G5N4_9EUGL</name>
<evidence type="ECO:0000256" key="1">
    <source>
        <dbReference type="SAM" id="MobiDB-lite"/>
    </source>
</evidence>
<proteinExistence type="predicted"/>
<dbReference type="EMBL" id="HBJA01108211">
    <property type="protein sequence ID" value="CAE0826130.1"/>
    <property type="molecule type" value="Transcribed_RNA"/>
</dbReference>
<feature type="compositionally biased region" description="Basic and acidic residues" evidence="1">
    <location>
        <begin position="140"/>
        <end position="152"/>
    </location>
</feature>